<evidence type="ECO:0000313" key="3">
    <source>
        <dbReference type="Ensembl" id="ENSCAFP00040035406.1"/>
    </source>
</evidence>
<accession>A0A8C0RKE7</accession>
<dbReference type="Ensembl" id="ENSCAFT00030027365.1">
    <property type="protein sequence ID" value="ENSCAFP00030023876.1"/>
    <property type="gene ID" value="ENSCAFG00030014839.1"/>
</dbReference>
<dbReference type="Proteomes" id="UP000694429">
    <property type="component" value="Chromosome 34"/>
</dbReference>
<evidence type="ECO:0000256" key="1">
    <source>
        <dbReference type="SAM" id="MobiDB-lite"/>
    </source>
</evidence>
<dbReference type="Ensembl" id="ENSCAFT00040040594.1">
    <property type="protein sequence ID" value="ENSCAFP00040035406.1"/>
    <property type="gene ID" value="ENSCAFG00040021863.1"/>
</dbReference>
<feature type="region of interest" description="Disordered" evidence="1">
    <location>
        <begin position="195"/>
        <end position="227"/>
    </location>
</feature>
<dbReference type="Proteomes" id="UP000694542">
    <property type="component" value="Chromosome 34"/>
</dbReference>
<feature type="compositionally biased region" description="Low complexity" evidence="1">
    <location>
        <begin position="139"/>
        <end position="155"/>
    </location>
</feature>
<protein>
    <submittedName>
        <fullName evidence="2">Uncharacterized protein</fullName>
    </submittedName>
</protein>
<reference evidence="3" key="1">
    <citation type="submission" date="2018-10" db="EMBL/GenBank/DDBJ databases">
        <title>De novo assembly of a Great Dane genome.</title>
        <authorList>
            <person name="Kidd J.M."/>
            <person name="Pendleton A.L."/>
            <person name="Shen F."/>
            <person name="Emery S."/>
        </authorList>
    </citation>
    <scope>NUCLEOTIDE SEQUENCE [LARGE SCALE GENOMIC DNA]</scope>
    <source>
        <strain evidence="3">Great Dane</strain>
    </source>
</reference>
<dbReference type="AlphaFoldDB" id="A0A8C0RKE7"/>
<proteinExistence type="predicted"/>
<reference evidence="2" key="2">
    <citation type="submission" date="2019-03" db="EMBL/GenBank/DDBJ databases">
        <authorList>
            <person name="Warren W.C."/>
            <person name="Johnson G.S."/>
        </authorList>
    </citation>
    <scope>NUCLEOTIDE SEQUENCE [LARGE SCALE GENOMIC DNA]</scope>
    <source>
        <strain evidence="2">Basenji</strain>
    </source>
</reference>
<reference evidence="2" key="3">
    <citation type="submission" date="2025-05" db="UniProtKB">
        <authorList>
            <consortium name="Ensembl"/>
        </authorList>
    </citation>
    <scope>IDENTIFICATION</scope>
</reference>
<feature type="region of interest" description="Disordered" evidence="1">
    <location>
        <begin position="1"/>
        <end position="73"/>
    </location>
</feature>
<evidence type="ECO:0000313" key="4">
    <source>
        <dbReference type="Proteomes" id="UP000694429"/>
    </source>
</evidence>
<evidence type="ECO:0000313" key="2">
    <source>
        <dbReference type="Ensembl" id="ENSCAFP00030023876.1"/>
    </source>
</evidence>
<organism evidence="2 4">
    <name type="scientific">Canis lupus familiaris</name>
    <name type="common">Dog</name>
    <name type="synonym">Canis familiaris</name>
    <dbReference type="NCBI Taxonomy" id="9615"/>
    <lineage>
        <taxon>Eukaryota</taxon>
        <taxon>Metazoa</taxon>
        <taxon>Chordata</taxon>
        <taxon>Craniata</taxon>
        <taxon>Vertebrata</taxon>
        <taxon>Euteleostomi</taxon>
        <taxon>Mammalia</taxon>
        <taxon>Eutheria</taxon>
        <taxon>Laurasiatheria</taxon>
        <taxon>Carnivora</taxon>
        <taxon>Caniformia</taxon>
        <taxon>Canidae</taxon>
        <taxon>Canis</taxon>
    </lineage>
</organism>
<sequence length="243" mass="25789">MLLKGPEVPAAATEDVPQNCREQRPPPLHPVTYSGRSRRPHFAPTRKLGVGEDARAAGVRVPSGPAETSRGGTCEVKVGTRTCRLRARKKIRLRNAPGGVVGRRRAHPARSPGGRPSERRGFRKRLGPRAPRASERRPAASAQVQDAGPRPGARPALPPRPAPAGAAGRLLLNGCPALFPIGGRRAVECSAETAPAPWGSARPRPVWAPELPRGGGGRGRQASPGRGVSRAAVFLPQLWSRFL</sequence>
<feature type="region of interest" description="Disordered" evidence="1">
    <location>
        <begin position="94"/>
        <end position="165"/>
    </location>
</feature>
<name>A0A8C0RKE7_CANLF</name>